<dbReference type="OrthoDB" id="9800780at2"/>
<dbReference type="InterPro" id="IPR004843">
    <property type="entry name" value="Calcineurin-like_PHP"/>
</dbReference>
<dbReference type="SUPFAM" id="SSF55816">
    <property type="entry name" value="5'-nucleotidase (syn. UDP-sugar hydrolase), C-terminal domain"/>
    <property type="match status" value="2"/>
</dbReference>
<dbReference type="Gene3D" id="3.90.780.10">
    <property type="entry name" value="5'-Nucleotidase, C-terminal domain"/>
    <property type="match status" value="2"/>
</dbReference>
<reference evidence="4 5" key="1">
    <citation type="submission" date="2018-09" db="EMBL/GenBank/DDBJ databases">
        <authorList>
            <person name="Postec A."/>
        </authorList>
    </citation>
    <scope>NUCLEOTIDE SEQUENCE [LARGE SCALE GENOMIC DNA]</scope>
    <source>
        <strain evidence="4">70B-A</strain>
    </source>
</reference>
<accession>A0A3P7P4Z0</accession>
<dbReference type="InterPro" id="IPR018392">
    <property type="entry name" value="LysM"/>
</dbReference>
<dbReference type="InterPro" id="IPR029052">
    <property type="entry name" value="Metallo-depent_PP-like"/>
</dbReference>
<dbReference type="Gene3D" id="3.60.21.10">
    <property type="match status" value="2"/>
</dbReference>
<dbReference type="Pfam" id="PF02872">
    <property type="entry name" value="5_nucleotid_C"/>
    <property type="match status" value="2"/>
</dbReference>
<dbReference type="RefSeq" id="WP_125137731.1">
    <property type="nucleotide sequence ID" value="NZ_LR130778.1"/>
</dbReference>
<dbReference type="GO" id="GO:0000166">
    <property type="term" value="F:nucleotide binding"/>
    <property type="evidence" value="ECO:0007669"/>
    <property type="project" value="InterPro"/>
</dbReference>
<dbReference type="PANTHER" id="PTHR11575">
    <property type="entry name" value="5'-NUCLEOTIDASE-RELATED"/>
    <property type="match status" value="1"/>
</dbReference>
<dbReference type="GO" id="GO:0016788">
    <property type="term" value="F:hydrolase activity, acting on ester bonds"/>
    <property type="evidence" value="ECO:0007669"/>
    <property type="project" value="InterPro"/>
</dbReference>
<dbReference type="CDD" id="cd00845">
    <property type="entry name" value="MPP_UshA_N_like"/>
    <property type="match status" value="1"/>
</dbReference>
<feature type="signal peptide" evidence="2">
    <location>
        <begin position="1"/>
        <end position="25"/>
    </location>
</feature>
<dbReference type="GO" id="GO:0009166">
    <property type="term" value="P:nucleotide catabolic process"/>
    <property type="evidence" value="ECO:0007669"/>
    <property type="project" value="InterPro"/>
</dbReference>
<dbReference type="InterPro" id="IPR006146">
    <property type="entry name" value="5'-Nucleotdase_CS"/>
</dbReference>
<evidence type="ECO:0000256" key="1">
    <source>
        <dbReference type="ARBA" id="ARBA00022729"/>
    </source>
</evidence>
<evidence type="ECO:0000313" key="5">
    <source>
        <dbReference type="Proteomes" id="UP000279029"/>
    </source>
</evidence>
<dbReference type="SUPFAM" id="SSF56300">
    <property type="entry name" value="Metallo-dependent phosphatases"/>
    <property type="match status" value="2"/>
</dbReference>
<feature type="domain" description="LysM" evidence="3">
    <location>
        <begin position="27"/>
        <end position="71"/>
    </location>
</feature>
<dbReference type="PANTHER" id="PTHR11575:SF24">
    <property type="entry name" value="5'-NUCLEOTIDASE"/>
    <property type="match status" value="1"/>
</dbReference>
<evidence type="ECO:0000259" key="3">
    <source>
        <dbReference type="PROSITE" id="PS51782"/>
    </source>
</evidence>
<dbReference type="InterPro" id="IPR036779">
    <property type="entry name" value="LysM_dom_sf"/>
</dbReference>
<evidence type="ECO:0000256" key="2">
    <source>
        <dbReference type="SAM" id="SignalP"/>
    </source>
</evidence>
<name>A0A3P7P4Z0_9FIRM</name>
<proteinExistence type="predicted"/>
<dbReference type="InterPro" id="IPR008334">
    <property type="entry name" value="5'-Nucleotdase_C"/>
</dbReference>
<dbReference type="SMART" id="SM00257">
    <property type="entry name" value="LysM"/>
    <property type="match status" value="1"/>
</dbReference>
<dbReference type="Pfam" id="PF00149">
    <property type="entry name" value="Metallophos"/>
    <property type="match status" value="2"/>
</dbReference>
<keyword evidence="5" id="KW-1185">Reference proteome</keyword>
<dbReference type="KEGG" id="cbar:PATL70BA_2717"/>
<dbReference type="InterPro" id="IPR006179">
    <property type="entry name" value="5_nucleotidase/apyrase"/>
</dbReference>
<dbReference type="CDD" id="cd00118">
    <property type="entry name" value="LysM"/>
    <property type="match status" value="1"/>
</dbReference>
<dbReference type="InterPro" id="IPR036907">
    <property type="entry name" value="5'-Nucleotdase_C_sf"/>
</dbReference>
<dbReference type="AlphaFoldDB" id="A0A3P7P4Z0"/>
<dbReference type="Gene3D" id="3.10.350.10">
    <property type="entry name" value="LysM domain"/>
    <property type="match status" value="1"/>
</dbReference>
<dbReference type="SUPFAM" id="SSF54106">
    <property type="entry name" value="LysM domain"/>
    <property type="match status" value="1"/>
</dbReference>
<gene>
    <name evidence="4" type="primary">yfkN</name>
    <name evidence="4" type="ORF">PATL70BA_2717</name>
</gene>
<dbReference type="Proteomes" id="UP000279029">
    <property type="component" value="Chromosome"/>
</dbReference>
<dbReference type="Pfam" id="PF01476">
    <property type="entry name" value="LysM"/>
    <property type="match status" value="1"/>
</dbReference>
<dbReference type="PROSITE" id="PS51782">
    <property type="entry name" value="LYSM"/>
    <property type="match status" value="1"/>
</dbReference>
<dbReference type="PRINTS" id="PR01607">
    <property type="entry name" value="APYRASEFAMLY"/>
</dbReference>
<evidence type="ECO:0000313" key="4">
    <source>
        <dbReference type="EMBL" id="VDN48620.1"/>
    </source>
</evidence>
<dbReference type="PROSITE" id="PS00785">
    <property type="entry name" value="5_NUCLEOTIDASE_1"/>
    <property type="match status" value="2"/>
</dbReference>
<protein>
    <submittedName>
        <fullName evidence="4">Trifunctional nucleotide phosphoesterase protein YfkN</fullName>
    </submittedName>
</protein>
<dbReference type="GO" id="GO:0030288">
    <property type="term" value="C:outer membrane-bounded periplasmic space"/>
    <property type="evidence" value="ECO:0007669"/>
    <property type="project" value="TreeGrafter"/>
</dbReference>
<feature type="chain" id="PRO_5017953053" evidence="2">
    <location>
        <begin position="26"/>
        <end position="1146"/>
    </location>
</feature>
<dbReference type="PROSITE" id="PS00786">
    <property type="entry name" value="5_NUCLEOTIDASE_2"/>
    <property type="match status" value="1"/>
</dbReference>
<dbReference type="EMBL" id="LR130778">
    <property type="protein sequence ID" value="VDN48620.1"/>
    <property type="molecule type" value="Genomic_DNA"/>
</dbReference>
<sequence>MKKRLSFLLTFIMLLTMVMQVGVSAQSTYTVKEGDVLWRIARQYDMDWEDLAKYNNLANPHLIYVGQQIKIPTAGEEEVAEVKSNEVQISLLATSDLHGRIYPYEYAIDSADADAGLAKIQTLVKAERAASDNVILMDLGDTVQDNSAELFNADPVHPMIKALNYMDYDTWTIGNHEFNFEKSFLDNNVNTFNGSVLGANIYKTDGSYYVKPYTIIEKEGVRVAIVGLLPPHIDTWEAAAPQHFEGLAFEGTVESAKKTVAAIAGQYDILVGAFHLGKDGEHGYEGASAVAQAVPEFDVIFMGHAHEKLADLKVNGVTMIEPGAYGAALSKADIVVTKTADKFEVTSITPSNIETSGVEADADMLAEFKYVHDASLADANTVVGSISADYIENVDYITGEANVTTMPTSQVEDTALIDLINEVQLFYTEADVSSAATFTNNMNLVAGEFKKKDVAYIYKYPNTLMGVNITGANLKKYMEWSASYYNTYVPGDVTVSFDPNIRGYNYDMFAGVTYDIDISQPSGSRITNLLMNGVAIDDAKTYKLAVNNYRFGTLLGLELVTEADKYYDSYSEMQDAGRIRDLIIKYIVDEKAGVATPSLDNNWKIIGNEFEHPLKAEALEMVKSGAIEIPTSEDGRTPNVKSVNVYDLIKDGKFTEYQSLTLLHTNDMHGFFVEGQYDGMGAAKLKTVFDMYKGMSANTLVLDAGDATQGANLVTLSKGEKAIEVLNALGYDAMTTGNHEFDYDQAQLLKNVSMADFPVLAANVKKADGTDFLTPYVIKDVNGIKVAIFGLITPDTTFLSHPDNSVGLTFEDPAAVAATLVPSLRAQADVVVALVHLGDEGGVYTSSNLATNVTGIDVIIDGHSHSTYPNGNVVNGTLIASAGEKTKNVGIIEFALKDGAVISNGARLFTKAMSLNIEGEPTVAALIETIKAENAVIENEVVATTPEVLLGERDDVRTGETNLGNLIAESLLDISGADVALTNGGGIRTSINAGDITKGEVLTVLPFGNTVRVIELTGADLVAAIENGITDYPEAKGAFPHIAGMMVEFDSSKDAGSRVTSLKIAGEEVDTTATYTLATNDYLVAGGDGYTMFTGKKVVAEFGAMDEVLIDFINASGTGKGAITDRIKDIAELTSAFFYELFDIAA</sequence>
<dbReference type="GO" id="GO:0046872">
    <property type="term" value="F:metal ion binding"/>
    <property type="evidence" value="ECO:0007669"/>
    <property type="project" value="InterPro"/>
</dbReference>
<keyword evidence="1 2" id="KW-0732">Signal</keyword>
<organism evidence="4 5">
    <name type="scientific">Petrocella atlantisensis</name>
    <dbReference type="NCBI Taxonomy" id="2173034"/>
    <lineage>
        <taxon>Bacteria</taxon>
        <taxon>Bacillati</taxon>
        <taxon>Bacillota</taxon>
        <taxon>Clostridia</taxon>
        <taxon>Lachnospirales</taxon>
        <taxon>Vallitaleaceae</taxon>
        <taxon>Petrocella</taxon>
    </lineage>
</organism>